<reference evidence="2" key="1">
    <citation type="submission" date="2020-02" db="EMBL/GenBank/DDBJ databases">
        <authorList>
            <person name="Meier V. D."/>
        </authorList>
    </citation>
    <scope>NUCLEOTIDE SEQUENCE</scope>
    <source>
        <strain evidence="2">AVDCRST_MAG16</strain>
    </source>
</reference>
<evidence type="ECO:0000313" key="2">
    <source>
        <dbReference type="EMBL" id="CAA9348085.1"/>
    </source>
</evidence>
<sequence>GPRSSANAVRAGVPDDARPRRDQGRAARAHPPAGARGAAGAAAVRGRDAAGLPLPHRPHPCGLRGPGGGRRAGAPARARSPGVAGPGRHGGRAGRGRPAGRRVGGGPARRLPRGLRRDRPARPRLRGRGPLLLVRRQLRPRGGPGLRAPARPV</sequence>
<protein>
    <submittedName>
        <fullName evidence="2">Uncharacterized protein</fullName>
    </submittedName>
</protein>
<feature type="non-terminal residue" evidence="2">
    <location>
        <position position="1"/>
    </location>
</feature>
<accession>A0A6J4M290</accession>
<feature type="compositionally biased region" description="Basic and acidic residues" evidence="1">
    <location>
        <begin position="13"/>
        <end position="25"/>
    </location>
</feature>
<feature type="non-terminal residue" evidence="2">
    <location>
        <position position="153"/>
    </location>
</feature>
<feature type="compositionally biased region" description="Basic residues" evidence="1">
    <location>
        <begin position="89"/>
        <end position="100"/>
    </location>
</feature>
<feature type="compositionally biased region" description="Low complexity" evidence="1">
    <location>
        <begin position="29"/>
        <end position="44"/>
    </location>
</feature>
<dbReference type="EMBL" id="CADCUE010000202">
    <property type="protein sequence ID" value="CAA9348085.1"/>
    <property type="molecule type" value="Genomic_DNA"/>
</dbReference>
<feature type="compositionally biased region" description="Low complexity" evidence="1">
    <location>
        <begin position="72"/>
        <end position="83"/>
    </location>
</feature>
<dbReference type="AlphaFoldDB" id="A0A6J4M290"/>
<proteinExistence type="predicted"/>
<name>A0A6J4M290_9ACTN</name>
<gene>
    <name evidence="2" type="ORF">AVDCRST_MAG16-2192</name>
</gene>
<organism evidence="2">
    <name type="scientific">uncultured Frankineae bacterium</name>
    <dbReference type="NCBI Taxonomy" id="437475"/>
    <lineage>
        <taxon>Bacteria</taxon>
        <taxon>Bacillati</taxon>
        <taxon>Actinomycetota</taxon>
        <taxon>Actinomycetes</taxon>
        <taxon>Frankiales</taxon>
        <taxon>environmental samples</taxon>
    </lineage>
</organism>
<evidence type="ECO:0000256" key="1">
    <source>
        <dbReference type="SAM" id="MobiDB-lite"/>
    </source>
</evidence>
<feature type="region of interest" description="Disordered" evidence="1">
    <location>
        <begin position="1"/>
        <end position="153"/>
    </location>
</feature>